<accession>A0ABP9QZD6</accession>
<protein>
    <submittedName>
        <fullName evidence="2">Uncharacterized protein</fullName>
    </submittedName>
</protein>
<reference evidence="3" key="1">
    <citation type="journal article" date="2019" name="Int. J. Syst. Evol. Microbiol.">
        <title>The Global Catalogue of Microorganisms (GCM) 10K type strain sequencing project: providing services to taxonomists for standard genome sequencing and annotation.</title>
        <authorList>
            <consortium name="The Broad Institute Genomics Platform"/>
            <consortium name="The Broad Institute Genome Sequencing Center for Infectious Disease"/>
            <person name="Wu L."/>
            <person name="Ma J."/>
        </authorList>
    </citation>
    <scope>NUCLEOTIDE SEQUENCE [LARGE SCALE GENOMIC DNA]</scope>
    <source>
        <strain evidence="3">JCM 18054</strain>
    </source>
</reference>
<proteinExistence type="predicted"/>
<dbReference type="EMBL" id="BAABIB010000087">
    <property type="protein sequence ID" value="GAA5169413.1"/>
    <property type="molecule type" value="Genomic_DNA"/>
</dbReference>
<organism evidence="2 3">
    <name type="scientific">Amycolatopsis dongchuanensis</name>
    <dbReference type="NCBI Taxonomy" id="1070866"/>
    <lineage>
        <taxon>Bacteria</taxon>
        <taxon>Bacillati</taxon>
        <taxon>Actinomycetota</taxon>
        <taxon>Actinomycetes</taxon>
        <taxon>Pseudonocardiales</taxon>
        <taxon>Pseudonocardiaceae</taxon>
        <taxon>Amycolatopsis</taxon>
    </lineage>
</organism>
<comment type="caution">
    <text evidence="2">The sequence shown here is derived from an EMBL/GenBank/DDBJ whole genome shotgun (WGS) entry which is preliminary data.</text>
</comment>
<evidence type="ECO:0000313" key="3">
    <source>
        <dbReference type="Proteomes" id="UP001500192"/>
    </source>
</evidence>
<name>A0ABP9QZD6_9PSEU</name>
<keyword evidence="3" id="KW-1185">Reference proteome</keyword>
<evidence type="ECO:0000313" key="2">
    <source>
        <dbReference type="EMBL" id="GAA5169413.1"/>
    </source>
</evidence>
<dbReference type="Proteomes" id="UP001500192">
    <property type="component" value="Unassembled WGS sequence"/>
</dbReference>
<sequence>MGGPGEPGADARMLGIAGAARYRTLRQYGLDAAQTIDSSTPNASNTRTLTDSAAT</sequence>
<evidence type="ECO:0000256" key="1">
    <source>
        <dbReference type="SAM" id="MobiDB-lite"/>
    </source>
</evidence>
<gene>
    <name evidence="2" type="ORF">GCM10023214_46450</name>
</gene>
<feature type="region of interest" description="Disordered" evidence="1">
    <location>
        <begin position="36"/>
        <end position="55"/>
    </location>
</feature>